<dbReference type="InterPro" id="IPR023395">
    <property type="entry name" value="MCP_dom_sf"/>
</dbReference>
<sequence>MEEDRVNGGGPGRIRAQVRKLTMATHSSPPPDETDPLLPKPVDEENRQNIEDGQASLDEGEDVAPAKPAEPWTASSIAWYTGLVIAGLVALALLIKGLIDAGDTDFDLGKALKSALGGGLSGAAAMVLQVLTLMPLRTVMNYQYRYGTTTTTAIHTLYEDGGWTRYYQGLTAALFQGPISRFGDTAANVGMLALLNSNPYTSKYPEAVKTVFASLAAAGFRIILTPIDTIKTTLQTQGKPGIKILKKRILKYGIGSMWYGALATAAATFVGHYPWFGTYNTLQHALPKGHTIFQNISRQAFIGFTASIVSDTISNSLRVVKTYRQVNETRIGYMNAARAVVAVDGWKGLFGRGLKTRILANGLQGLMFSVLWKFFMDLWNNKTERG</sequence>
<comment type="caution">
    <text evidence="9">The sequence shown here is derived from an EMBL/GenBank/DDBJ whole genome shotgun (WGS) entry which is preliminary data.</text>
</comment>
<gene>
    <name evidence="9" type="ORF">Agabi119p4_10166</name>
</gene>
<comment type="subcellular location">
    <subcellularLocation>
        <location evidence="1">Membrane</location>
        <topology evidence="1">Multi-pass membrane protein</topology>
    </subcellularLocation>
</comment>
<dbReference type="EMBL" id="JABXXO010000014">
    <property type="protein sequence ID" value="KAF7760757.1"/>
    <property type="molecule type" value="Genomic_DNA"/>
</dbReference>
<evidence type="ECO:0000256" key="3">
    <source>
        <dbReference type="ARBA" id="ARBA00022989"/>
    </source>
</evidence>
<evidence type="ECO:0000256" key="2">
    <source>
        <dbReference type="ARBA" id="ARBA00022692"/>
    </source>
</evidence>
<evidence type="ECO:0000256" key="5">
    <source>
        <dbReference type="PROSITE-ProRule" id="PRU00282"/>
    </source>
</evidence>
<reference evidence="9 10" key="1">
    <citation type="journal article" name="Sci. Rep.">
        <title>Telomere-to-telomere assembled and centromere annotated genomes of the two main subspecies of the button mushroom Agaricus bisporus reveal especially polymorphic chromosome ends.</title>
        <authorList>
            <person name="Sonnenberg A.S.M."/>
            <person name="Sedaghat-Telgerd N."/>
            <person name="Lavrijssen B."/>
            <person name="Ohm R.A."/>
            <person name="Hendrickx P.M."/>
            <person name="Scholtmeijer K."/>
            <person name="Baars J.J.P."/>
            <person name="van Peer A."/>
        </authorList>
    </citation>
    <scope>NUCLEOTIDE SEQUENCE [LARGE SCALE GENOMIC DNA]</scope>
    <source>
        <strain evidence="9 10">H119_p4</strain>
    </source>
</reference>
<dbReference type="PANTHER" id="PTHR47567">
    <property type="entry name" value="MITOCHONDRIAL SUBSTRATE/SOLUTE CARRIER"/>
    <property type="match status" value="1"/>
</dbReference>
<comment type="similarity">
    <text evidence="6">Belongs to the mitochondrial carrier (TC 2.A.29) family.</text>
</comment>
<feature type="transmembrane region" description="Helical" evidence="8">
    <location>
        <begin position="249"/>
        <end position="270"/>
    </location>
</feature>
<dbReference type="AlphaFoldDB" id="A0A8H7C1I6"/>
<feature type="repeat" description="Solcar" evidence="5">
    <location>
        <begin position="205"/>
        <end position="285"/>
    </location>
</feature>
<evidence type="ECO:0008006" key="11">
    <source>
        <dbReference type="Google" id="ProtNLM"/>
    </source>
</evidence>
<dbReference type="GO" id="GO:0016020">
    <property type="term" value="C:membrane"/>
    <property type="evidence" value="ECO:0007669"/>
    <property type="project" value="UniProtKB-SubCell"/>
</dbReference>
<keyword evidence="3 8" id="KW-1133">Transmembrane helix</keyword>
<evidence type="ECO:0000313" key="10">
    <source>
        <dbReference type="Proteomes" id="UP000629468"/>
    </source>
</evidence>
<keyword evidence="4 5" id="KW-0472">Membrane</keyword>
<accession>A0A8H7C1I6</accession>
<dbReference type="SUPFAM" id="SSF103506">
    <property type="entry name" value="Mitochondrial carrier"/>
    <property type="match status" value="1"/>
</dbReference>
<evidence type="ECO:0000256" key="1">
    <source>
        <dbReference type="ARBA" id="ARBA00004141"/>
    </source>
</evidence>
<name>A0A8H7C1I6_AGABI</name>
<evidence type="ECO:0000256" key="7">
    <source>
        <dbReference type="SAM" id="MobiDB-lite"/>
    </source>
</evidence>
<proteinExistence type="inferred from homology"/>
<evidence type="ECO:0000256" key="6">
    <source>
        <dbReference type="RuleBase" id="RU000488"/>
    </source>
</evidence>
<organism evidence="9 10">
    <name type="scientific">Agaricus bisporus var. burnettii</name>
    <dbReference type="NCBI Taxonomy" id="192524"/>
    <lineage>
        <taxon>Eukaryota</taxon>
        <taxon>Fungi</taxon>
        <taxon>Dikarya</taxon>
        <taxon>Basidiomycota</taxon>
        <taxon>Agaricomycotina</taxon>
        <taxon>Agaricomycetes</taxon>
        <taxon>Agaricomycetidae</taxon>
        <taxon>Agaricales</taxon>
        <taxon>Agaricineae</taxon>
        <taxon>Agaricaceae</taxon>
        <taxon>Agaricus</taxon>
    </lineage>
</organism>
<dbReference type="Proteomes" id="UP000629468">
    <property type="component" value="Unassembled WGS sequence"/>
</dbReference>
<dbReference type="InterPro" id="IPR018108">
    <property type="entry name" value="MCP_transmembrane"/>
</dbReference>
<keyword evidence="6" id="KW-0813">Transport</keyword>
<evidence type="ECO:0000313" key="9">
    <source>
        <dbReference type="EMBL" id="KAF7760757.1"/>
    </source>
</evidence>
<protein>
    <recommendedName>
        <fullName evidence="11">Mitochondrial carrier</fullName>
    </recommendedName>
</protein>
<feature type="compositionally biased region" description="Basic and acidic residues" evidence="7">
    <location>
        <begin position="41"/>
        <end position="50"/>
    </location>
</feature>
<evidence type="ECO:0000256" key="4">
    <source>
        <dbReference type="ARBA" id="ARBA00023136"/>
    </source>
</evidence>
<dbReference type="PROSITE" id="PS50920">
    <property type="entry name" value="SOLCAR"/>
    <property type="match status" value="1"/>
</dbReference>
<evidence type="ECO:0000256" key="8">
    <source>
        <dbReference type="SAM" id="Phobius"/>
    </source>
</evidence>
<dbReference type="Gene3D" id="1.50.40.10">
    <property type="entry name" value="Mitochondrial carrier domain"/>
    <property type="match status" value="1"/>
</dbReference>
<keyword evidence="2 5" id="KW-0812">Transmembrane</keyword>
<feature type="transmembrane region" description="Helical" evidence="8">
    <location>
        <begin position="115"/>
        <end position="136"/>
    </location>
</feature>
<dbReference type="Pfam" id="PF00153">
    <property type="entry name" value="Mito_carr"/>
    <property type="match status" value="2"/>
</dbReference>
<feature type="region of interest" description="Disordered" evidence="7">
    <location>
        <begin position="1"/>
        <end position="68"/>
    </location>
</feature>
<dbReference type="PANTHER" id="PTHR47567:SF1">
    <property type="entry name" value="NAD-DEPENDENT EPIMERASE_DEHYDRATASE DOMAIN-CONTAINING PROTEIN"/>
    <property type="match status" value="1"/>
</dbReference>
<feature type="transmembrane region" description="Helical" evidence="8">
    <location>
        <begin position="77"/>
        <end position="95"/>
    </location>
</feature>